<feature type="transmembrane region" description="Helical" evidence="2">
    <location>
        <begin position="45"/>
        <end position="65"/>
    </location>
</feature>
<dbReference type="AlphaFoldDB" id="H8FVV5"/>
<keyword evidence="2" id="KW-0472">Membrane</keyword>
<evidence type="ECO:0000313" key="4">
    <source>
        <dbReference type="Proteomes" id="UP000004169"/>
    </source>
</evidence>
<feature type="transmembrane region" description="Helical" evidence="2">
    <location>
        <begin position="77"/>
        <end position="99"/>
    </location>
</feature>
<keyword evidence="2" id="KW-1133">Transmembrane helix</keyword>
<feature type="region of interest" description="Disordered" evidence="1">
    <location>
        <begin position="347"/>
        <end position="386"/>
    </location>
</feature>
<evidence type="ECO:0000256" key="2">
    <source>
        <dbReference type="SAM" id="Phobius"/>
    </source>
</evidence>
<comment type="caution">
    <text evidence="3">The sequence shown here is derived from an EMBL/GenBank/DDBJ whole genome shotgun (WGS) entry which is preliminary data.</text>
</comment>
<dbReference type="EMBL" id="CAHP01000034">
    <property type="protein sequence ID" value="CCG42493.1"/>
    <property type="molecule type" value="Genomic_DNA"/>
</dbReference>
<feature type="transmembrane region" description="Helical" evidence="2">
    <location>
        <begin position="219"/>
        <end position="238"/>
    </location>
</feature>
<name>H8FVV5_MAGML</name>
<gene>
    <name evidence="3" type="ORF">PHAMO_40054</name>
</gene>
<feature type="compositionally biased region" description="Low complexity" evidence="1">
    <location>
        <begin position="360"/>
        <end position="370"/>
    </location>
</feature>
<sequence>MPGDKNSEILDLVDTCFTCAPLEKYVGLTEDFVGRLGDVLHDPMLILFTSLSGLWIVLSGTKLHFQMTTFNKIFEDFVFISITGLILGSQGAGLISYVYSSAISIMGESSAVVFKLAADSQNSGQSGLLDLAAQGEMAAARVIQAASAIASAGSAMNILNYLYAAILVLPYLLLVVAYSSQVVVAIFRATMVGVFAPFLFMAFAFGWGRGMAQSGAKTLLASILVLFASTAALSLTVFGVNNSILEPSDLTGDRINQFASITNPEFLVVMFLGWMGTALLTEGTSIANSIAGTMLTNTASGIMTAGISGSAAAAGSLAKRGAVAGKDAAGGWGGGRSACCQSRAWPRCRPPSRPLPPPWSRNSRTSTSRTARPEPCRPMVTTGERL</sequence>
<feature type="transmembrane region" description="Helical" evidence="2">
    <location>
        <begin position="185"/>
        <end position="207"/>
    </location>
</feature>
<organism evidence="3 4">
    <name type="scientific">Magnetospirillum molischianum DSM 120</name>
    <dbReference type="NCBI Taxonomy" id="1150626"/>
    <lineage>
        <taxon>Bacteria</taxon>
        <taxon>Pseudomonadati</taxon>
        <taxon>Pseudomonadota</taxon>
        <taxon>Alphaproteobacteria</taxon>
        <taxon>Rhodospirillales</taxon>
        <taxon>Rhodospirillaceae</taxon>
        <taxon>Magnetospirillum</taxon>
    </lineage>
</organism>
<dbReference type="eggNOG" id="ENOG50304EG">
    <property type="taxonomic scope" value="Bacteria"/>
</dbReference>
<evidence type="ECO:0000256" key="1">
    <source>
        <dbReference type="SAM" id="MobiDB-lite"/>
    </source>
</evidence>
<dbReference type="STRING" id="1150626.PHAMO_40054"/>
<evidence type="ECO:0000313" key="3">
    <source>
        <dbReference type="EMBL" id="CCG42493.1"/>
    </source>
</evidence>
<protein>
    <submittedName>
        <fullName evidence="3">Membrane protein</fullName>
    </submittedName>
</protein>
<reference evidence="3 4" key="1">
    <citation type="journal article" date="2012" name="J. Bacteriol.">
        <title>Draft Genome Sequence of the Purple Photosynthetic Bacterium Phaeospirillum molischianum DSM120, a Particularly Versatile Bacterium.</title>
        <authorList>
            <person name="Duquesne K."/>
            <person name="Prima V."/>
            <person name="Ji B."/>
            <person name="Rouy Z."/>
            <person name="Medigue C."/>
            <person name="Talla E."/>
            <person name="Sturgis J.N."/>
        </authorList>
    </citation>
    <scope>NUCLEOTIDE SEQUENCE [LARGE SCALE GENOMIC DNA]</scope>
    <source>
        <strain evidence="4">DSM120</strain>
    </source>
</reference>
<accession>H8FVV5</accession>
<feature type="transmembrane region" description="Helical" evidence="2">
    <location>
        <begin position="258"/>
        <end position="280"/>
    </location>
</feature>
<feature type="compositionally biased region" description="Pro residues" evidence="1">
    <location>
        <begin position="348"/>
        <end position="359"/>
    </location>
</feature>
<keyword evidence="4" id="KW-1185">Reference proteome</keyword>
<feature type="transmembrane region" description="Helical" evidence="2">
    <location>
        <begin position="161"/>
        <end position="179"/>
    </location>
</feature>
<dbReference type="Proteomes" id="UP000004169">
    <property type="component" value="Unassembled WGS sequence"/>
</dbReference>
<keyword evidence="2" id="KW-0812">Transmembrane</keyword>
<proteinExistence type="predicted"/>